<evidence type="ECO:0000256" key="2">
    <source>
        <dbReference type="ARBA" id="ARBA00023125"/>
    </source>
</evidence>
<feature type="domain" description="HTH araC/xylS-type" evidence="4">
    <location>
        <begin position="207"/>
        <end position="305"/>
    </location>
</feature>
<dbReference type="RefSeq" id="WP_000333659.1">
    <property type="nucleotide sequence ID" value="NC_006511.1"/>
</dbReference>
<dbReference type="PANTHER" id="PTHR43280:SF10">
    <property type="entry name" value="REGULATORY PROTEIN POCR"/>
    <property type="match status" value="1"/>
</dbReference>
<dbReference type="PRINTS" id="PR00032">
    <property type="entry name" value="HTHARAC"/>
</dbReference>
<dbReference type="PANTHER" id="PTHR43280">
    <property type="entry name" value="ARAC-FAMILY TRANSCRIPTIONAL REGULATOR"/>
    <property type="match status" value="1"/>
</dbReference>
<dbReference type="Pfam" id="PF12833">
    <property type="entry name" value="HTH_18"/>
    <property type="match status" value="1"/>
</dbReference>
<dbReference type="KEGG" id="spt:SPA0835"/>
<dbReference type="EMBL" id="CP000026">
    <property type="protein sequence ID" value="AAV76824.1"/>
    <property type="molecule type" value="Genomic_DNA"/>
</dbReference>
<accession>A0A0H2WN45</accession>
<dbReference type="AlphaFoldDB" id="A0A0H2WN45"/>
<dbReference type="GO" id="GO:0003700">
    <property type="term" value="F:DNA-binding transcription factor activity"/>
    <property type="evidence" value="ECO:0007669"/>
    <property type="project" value="InterPro"/>
</dbReference>
<proteinExistence type="predicted"/>
<dbReference type="InterPro" id="IPR018771">
    <property type="entry name" value="PocR_dom"/>
</dbReference>
<evidence type="ECO:0000256" key="3">
    <source>
        <dbReference type="ARBA" id="ARBA00023163"/>
    </source>
</evidence>
<evidence type="ECO:0000259" key="4">
    <source>
        <dbReference type="PROSITE" id="PS01124"/>
    </source>
</evidence>
<gene>
    <name evidence="5" type="primary">pocR</name>
    <name evidence="5" type="ordered locus">SPA0835</name>
    <name evidence="6" type="ORF">GNB70_003597</name>
</gene>
<dbReference type="EMBL" id="DAASTS010000019">
    <property type="protein sequence ID" value="HAE6987831.1"/>
    <property type="molecule type" value="Genomic_DNA"/>
</dbReference>
<evidence type="ECO:0000313" key="6">
    <source>
        <dbReference type="EMBL" id="HAE6987831.1"/>
    </source>
</evidence>
<dbReference type="Proteomes" id="UP000008185">
    <property type="component" value="Chromosome"/>
</dbReference>
<name>A0A0H2WN45_SALPA</name>
<dbReference type="Gene3D" id="1.10.10.60">
    <property type="entry name" value="Homeodomain-like"/>
    <property type="match status" value="2"/>
</dbReference>
<dbReference type="SMART" id="SM00342">
    <property type="entry name" value="HTH_ARAC"/>
    <property type="match status" value="1"/>
</dbReference>
<dbReference type="SUPFAM" id="SSF46689">
    <property type="entry name" value="Homeodomain-like"/>
    <property type="match status" value="2"/>
</dbReference>
<evidence type="ECO:0000313" key="5">
    <source>
        <dbReference type="EMBL" id="AAV76824.1"/>
    </source>
</evidence>
<dbReference type="Pfam" id="PF10114">
    <property type="entry name" value="PocR"/>
    <property type="match status" value="1"/>
</dbReference>
<reference evidence="5 7" key="1">
    <citation type="journal article" date="2004" name="Nat. Genet.">
        <title>Comparison of genome degradation in Paratyphi A and Typhi, human-restricted serovars of Salmonella enterica that cause typhoid.</title>
        <authorList>
            <person name="McClelland M."/>
            <person name="Sanderson K.E."/>
            <person name="Clifton S.W."/>
            <person name="Latreille P."/>
            <person name="Porwollik S."/>
            <person name="Sabo A."/>
            <person name="Meyer R."/>
            <person name="Bieri T."/>
            <person name="Ozersky P."/>
            <person name="McLellan M."/>
            <person name="Harkins C.R."/>
            <person name="Wang C."/>
            <person name="Nguyen C."/>
            <person name="Berghoff A."/>
            <person name="Elliott G."/>
            <person name="Kohlberg S."/>
            <person name="Strong C."/>
            <person name="Du F."/>
            <person name="Carter J."/>
            <person name="Kremizki C."/>
            <person name="Layman D."/>
            <person name="Leonard S."/>
            <person name="Sun H."/>
            <person name="Fulton L."/>
            <person name="Nash W."/>
            <person name="Miner T."/>
            <person name="Minx P."/>
            <person name="Delehaunty K."/>
            <person name="Fronick C."/>
            <person name="Magrini V."/>
            <person name="Nhan M."/>
            <person name="Warren W."/>
            <person name="Florea L."/>
            <person name="Spieth J."/>
            <person name="Wilson R.K."/>
        </authorList>
    </citation>
    <scope>NUCLEOTIDE SEQUENCE [LARGE SCALE GENOMIC DNA]</scope>
    <source>
        <strain evidence="5">ATCC 9150</strain>
        <strain evidence="7">ATCC 9150 / SARB42</strain>
    </source>
</reference>
<keyword evidence="2" id="KW-0238">DNA-binding</keyword>
<protein>
    <submittedName>
        <fullName evidence="5 6">Regulatory protein PocR</fullName>
    </submittedName>
</protein>
<dbReference type="NCBIfam" id="NF047788">
    <property type="entry name" value="TransRegPocR"/>
    <property type="match status" value="1"/>
</dbReference>
<evidence type="ECO:0000256" key="1">
    <source>
        <dbReference type="ARBA" id="ARBA00023015"/>
    </source>
</evidence>
<keyword evidence="1" id="KW-0805">Transcription regulation</keyword>
<dbReference type="PROSITE" id="PS00041">
    <property type="entry name" value="HTH_ARAC_FAMILY_1"/>
    <property type="match status" value="1"/>
</dbReference>
<dbReference type="InterPro" id="IPR009057">
    <property type="entry name" value="Homeodomain-like_sf"/>
</dbReference>
<dbReference type="InterPro" id="IPR018060">
    <property type="entry name" value="HTH_AraC"/>
</dbReference>
<dbReference type="GO" id="GO:0043565">
    <property type="term" value="F:sequence-specific DNA binding"/>
    <property type="evidence" value="ECO:0007669"/>
    <property type="project" value="InterPro"/>
</dbReference>
<organism evidence="5 7">
    <name type="scientific">Salmonella paratyphi A (strain ATCC 9150 / SARB42)</name>
    <dbReference type="NCBI Taxonomy" id="295319"/>
    <lineage>
        <taxon>Bacteria</taxon>
        <taxon>Pseudomonadati</taxon>
        <taxon>Pseudomonadota</taxon>
        <taxon>Gammaproteobacteria</taxon>
        <taxon>Enterobacterales</taxon>
        <taxon>Enterobacteriaceae</taxon>
        <taxon>Salmonella</taxon>
    </lineage>
</organism>
<sequence>MCFVYNNKLTEGFYHDFCERSELINKIAQDFAQATGLAVVVVNIHGDEISELFNFTPFCQLMRQHPQHSTRCRMSDRCGGLEASKSDQPCIYRCHAGLTDFSIPLVIAGHLVGFVLCGQVRLSNDVELVNILNVDDRWQADPELLNEFRNVPEMDYSRVIASADLLKLIVENCLKKQLNFVVIKDNPQQSEANKTTRGPTPHDSKMKKALRYIDAHLSDDLRLEDVASHVYLSPYYFSKLFKKYQGIGFNAWVNRQRMVSARELLCHSDWSIASIACNLGFSQTSYFCKVFRQTYQVTPQAYRQQINENSHPPSI</sequence>
<dbReference type="InterPro" id="IPR018062">
    <property type="entry name" value="HTH_AraC-typ_CS"/>
</dbReference>
<dbReference type="HOGENOM" id="CLU_036605_0_1_6"/>
<evidence type="ECO:0000313" key="7">
    <source>
        <dbReference type="Proteomes" id="UP000008185"/>
    </source>
</evidence>
<keyword evidence="3" id="KW-0804">Transcription</keyword>
<reference evidence="6" key="2">
    <citation type="journal article" date="2018" name="Genome Biol.">
        <title>SKESA: strategic k-mer extension for scrupulous assemblies.</title>
        <authorList>
            <person name="Souvorov A."/>
            <person name="Agarwala R."/>
            <person name="Lipman D.J."/>
        </authorList>
    </citation>
    <scope>NUCLEOTIDE SEQUENCE</scope>
    <source>
        <strain evidence="6">ATCC 9150</strain>
    </source>
</reference>
<dbReference type="PROSITE" id="PS01124">
    <property type="entry name" value="HTH_ARAC_FAMILY_2"/>
    <property type="match status" value="1"/>
</dbReference>
<reference evidence="6" key="3">
    <citation type="submission" date="2018-07" db="EMBL/GenBank/DDBJ databases">
        <authorList>
            <consortium name="NCBI Pathogen Detection Project"/>
        </authorList>
    </citation>
    <scope>NUCLEOTIDE SEQUENCE</scope>
    <source>
        <strain evidence="6">ATCC 9150</strain>
    </source>
</reference>
<dbReference type="InterPro" id="IPR020449">
    <property type="entry name" value="Tscrpt_reg_AraC-type_HTH"/>
</dbReference>